<dbReference type="NCBIfam" id="TIGR00229">
    <property type="entry name" value="sensory_box"/>
    <property type="match status" value="1"/>
</dbReference>
<sequence length="161" mass="17815">MTDFLLMAHGLDHAMRALQTHRAVLALDPVGRIAAINQCYLRLTGFSRDELLNRPVWSLLDLGERCAGRLNDLLSAPQGGEAHVPELAHLSKSGRRFRVDARVFAVRDEVGGACLCLIFARPEDAGSLIDMRDGFGRKAQVIDGSAFEVEAPPVQRRRFDH</sequence>
<evidence type="ECO:0000313" key="2">
    <source>
        <dbReference type="EMBL" id="MTH64667.1"/>
    </source>
</evidence>
<dbReference type="PROSITE" id="PS50112">
    <property type="entry name" value="PAS"/>
    <property type="match status" value="1"/>
</dbReference>
<protein>
    <submittedName>
        <fullName evidence="2">PAS domain-containing protein</fullName>
    </submittedName>
</protein>
<accession>A0A6L6J1U9</accession>
<evidence type="ECO:0000313" key="3">
    <source>
        <dbReference type="Proteomes" id="UP000478740"/>
    </source>
</evidence>
<dbReference type="SUPFAM" id="SSF55785">
    <property type="entry name" value="PYP-like sensor domain (PAS domain)"/>
    <property type="match status" value="1"/>
</dbReference>
<dbReference type="EMBL" id="WMII01000008">
    <property type="protein sequence ID" value="MTH64667.1"/>
    <property type="molecule type" value="Genomic_DNA"/>
</dbReference>
<comment type="caution">
    <text evidence="2">The sequence shown here is derived from an EMBL/GenBank/DDBJ whole genome shotgun (WGS) entry which is preliminary data.</text>
</comment>
<name>A0A6L6J1U9_9RHOB</name>
<organism evidence="2 3">
    <name type="scientific">Paracoccus shanxieyensis</name>
    <dbReference type="NCBI Taxonomy" id="2675752"/>
    <lineage>
        <taxon>Bacteria</taxon>
        <taxon>Pseudomonadati</taxon>
        <taxon>Pseudomonadota</taxon>
        <taxon>Alphaproteobacteria</taxon>
        <taxon>Rhodobacterales</taxon>
        <taxon>Paracoccaceae</taxon>
        <taxon>Paracoccus</taxon>
    </lineage>
</organism>
<reference evidence="2 3" key="1">
    <citation type="submission" date="2019-11" db="EMBL/GenBank/DDBJ databases">
        <authorList>
            <person name="Dong K."/>
        </authorList>
    </citation>
    <scope>NUCLEOTIDE SEQUENCE [LARGE SCALE GENOMIC DNA]</scope>
    <source>
        <strain evidence="2 3">DK608</strain>
    </source>
</reference>
<gene>
    <name evidence="2" type="ORF">GL284_10320</name>
</gene>
<dbReference type="InterPro" id="IPR035965">
    <property type="entry name" value="PAS-like_dom_sf"/>
</dbReference>
<dbReference type="InterPro" id="IPR000014">
    <property type="entry name" value="PAS"/>
</dbReference>
<dbReference type="AlphaFoldDB" id="A0A6L6J1U9"/>
<feature type="domain" description="PAS" evidence="1">
    <location>
        <begin position="24"/>
        <end position="62"/>
    </location>
</feature>
<dbReference type="Gene3D" id="3.30.450.20">
    <property type="entry name" value="PAS domain"/>
    <property type="match status" value="1"/>
</dbReference>
<dbReference type="RefSeq" id="WP_155044544.1">
    <property type="nucleotide sequence ID" value="NZ_WMIH01000008.1"/>
</dbReference>
<proteinExistence type="predicted"/>
<dbReference type="Proteomes" id="UP000478740">
    <property type="component" value="Unassembled WGS sequence"/>
</dbReference>
<keyword evidence="3" id="KW-1185">Reference proteome</keyword>
<dbReference type="CDD" id="cd00130">
    <property type="entry name" value="PAS"/>
    <property type="match status" value="1"/>
</dbReference>
<evidence type="ECO:0000259" key="1">
    <source>
        <dbReference type="PROSITE" id="PS50112"/>
    </source>
</evidence>
<dbReference type="Pfam" id="PF13426">
    <property type="entry name" value="PAS_9"/>
    <property type="match status" value="1"/>
</dbReference>